<dbReference type="InterPro" id="IPR035907">
    <property type="entry name" value="Hppk_sf"/>
</dbReference>
<dbReference type="PANTHER" id="PTHR43071">
    <property type="entry name" value="2-AMINO-4-HYDROXY-6-HYDROXYMETHYLDIHYDROPTERIDINE PYROPHOSPHOKINASE"/>
    <property type="match status" value="1"/>
</dbReference>
<dbReference type="Gene3D" id="3.30.70.560">
    <property type="entry name" value="7,8-Dihydro-6-hydroxymethylpterin-pyrophosphokinase HPPK"/>
    <property type="match status" value="1"/>
</dbReference>
<evidence type="ECO:0000256" key="8">
    <source>
        <dbReference type="ARBA" id="ARBA00022840"/>
    </source>
</evidence>
<keyword evidence="5" id="KW-0808">Transferase</keyword>
<evidence type="ECO:0000256" key="6">
    <source>
        <dbReference type="ARBA" id="ARBA00022741"/>
    </source>
</evidence>
<dbReference type="CDD" id="cd00483">
    <property type="entry name" value="HPPK"/>
    <property type="match status" value="1"/>
</dbReference>
<evidence type="ECO:0000256" key="1">
    <source>
        <dbReference type="ARBA" id="ARBA00005051"/>
    </source>
</evidence>
<gene>
    <name evidence="14" type="ORF">GCM10007972_02610</name>
</gene>
<dbReference type="SUPFAM" id="SSF55083">
    <property type="entry name" value="6-hydroxymethyl-7,8-dihydropterin pyrophosphokinase, HPPK"/>
    <property type="match status" value="1"/>
</dbReference>
<organism evidence="14 15">
    <name type="scientific">Iodidimonas muriae</name>
    <dbReference type="NCBI Taxonomy" id="261467"/>
    <lineage>
        <taxon>Bacteria</taxon>
        <taxon>Pseudomonadati</taxon>
        <taxon>Pseudomonadota</taxon>
        <taxon>Alphaproteobacteria</taxon>
        <taxon>Iodidimonadales</taxon>
        <taxon>Iodidimonadaceae</taxon>
        <taxon>Iodidimonas</taxon>
    </lineage>
</organism>
<keyword evidence="9" id="KW-0289">Folate biosynthesis</keyword>
<evidence type="ECO:0000313" key="14">
    <source>
        <dbReference type="EMBL" id="GGO05325.1"/>
    </source>
</evidence>
<evidence type="ECO:0000256" key="2">
    <source>
        <dbReference type="ARBA" id="ARBA00005810"/>
    </source>
</evidence>
<comment type="caution">
    <text evidence="14">The sequence shown here is derived from an EMBL/GenBank/DDBJ whole genome shotgun (WGS) entry which is preliminary data.</text>
</comment>
<evidence type="ECO:0000256" key="10">
    <source>
        <dbReference type="ARBA" id="ARBA00029409"/>
    </source>
</evidence>
<dbReference type="EMBL" id="BMOV01000001">
    <property type="protein sequence ID" value="GGO05325.1"/>
    <property type="molecule type" value="Genomic_DNA"/>
</dbReference>
<comment type="function">
    <text evidence="10">Catalyzes the transfer of pyrophosphate from adenosine triphosphate (ATP) to 6-hydroxymethyl-7,8-dihydropterin, an enzymatic step in folate biosynthesis pathway.</text>
</comment>
<dbReference type="Pfam" id="PF01288">
    <property type="entry name" value="HPPK"/>
    <property type="match status" value="1"/>
</dbReference>
<keyword evidence="15" id="KW-1185">Reference proteome</keyword>
<dbReference type="Proteomes" id="UP000602381">
    <property type="component" value="Unassembled WGS sequence"/>
</dbReference>
<evidence type="ECO:0000256" key="12">
    <source>
        <dbReference type="ARBA" id="ARBA00033413"/>
    </source>
</evidence>
<dbReference type="RefSeq" id="WP_229773449.1">
    <property type="nucleotide sequence ID" value="NZ_BMOV01000001.1"/>
</dbReference>
<comment type="similarity">
    <text evidence="2">Belongs to the HPPK family.</text>
</comment>
<name>A0ABQ2L8W9_9PROT</name>
<evidence type="ECO:0000256" key="5">
    <source>
        <dbReference type="ARBA" id="ARBA00022679"/>
    </source>
</evidence>
<dbReference type="EC" id="2.7.6.3" evidence="3"/>
<dbReference type="NCBIfam" id="TIGR01498">
    <property type="entry name" value="folK"/>
    <property type="match status" value="1"/>
</dbReference>
<protein>
    <recommendedName>
        <fullName evidence="4">2-amino-4-hydroxy-6-hydroxymethyldihydropteridine pyrophosphokinase</fullName>
        <ecNumber evidence="3">2.7.6.3</ecNumber>
    </recommendedName>
    <alternativeName>
        <fullName evidence="11">6-hydroxymethyl-7,8-dihydropterin pyrophosphokinase</fullName>
    </alternativeName>
    <alternativeName>
        <fullName evidence="12">7,8-dihydro-6-hydroxymethylpterin-pyrophosphokinase</fullName>
    </alternativeName>
</protein>
<reference evidence="15" key="1">
    <citation type="journal article" date="2019" name="Int. J. Syst. Evol. Microbiol.">
        <title>The Global Catalogue of Microorganisms (GCM) 10K type strain sequencing project: providing services to taxonomists for standard genome sequencing and annotation.</title>
        <authorList>
            <consortium name="The Broad Institute Genomics Platform"/>
            <consortium name="The Broad Institute Genome Sequencing Center for Infectious Disease"/>
            <person name="Wu L."/>
            <person name="Ma J."/>
        </authorList>
    </citation>
    <scope>NUCLEOTIDE SEQUENCE [LARGE SCALE GENOMIC DNA]</scope>
    <source>
        <strain evidence="15">JCM 17843</strain>
    </source>
</reference>
<sequence>MMAYIGLGSNLSTKAGNSEKTLRSALSLLPNFGVTIKEISPFYTTAPIGPFVQPDYVNAVAHIIWEKDARSLLNQLHKVEALFLRERTQRWQARTLDLDLLDFDSLVVPDEESWERAGRTSKAPDGLILPHPRLHQRQFVLKPFSDIAPEWIHPVLKCTISELLAALPDQNVRRLD</sequence>
<dbReference type="PANTHER" id="PTHR43071:SF1">
    <property type="entry name" value="2-AMINO-4-HYDROXY-6-HYDROXYMETHYLDIHYDROPTERIDINE PYROPHOSPHOKINASE"/>
    <property type="match status" value="1"/>
</dbReference>
<evidence type="ECO:0000256" key="3">
    <source>
        <dbReference type="ARBA" id="ARBA00013253"/>
    </source>
</evidence>
<proteinExistence type="inferred from homology"/>
<feature type="domain" description="7,8-dihydro-6-hydroxymethylpterin-pyrophosphokinase" evidence="13">
    <location>
        <begin position="4"/>
        <end position="149"/>
    </location>
</feature>
<accession>A0ABQ2L8W9</accession>
<dbReference type="InterPro" id="IPR000550">
    <property type="entry name" value="Hppk"/>
</dbReference>
<comment type="pathway">
    <text evidence="1">Cofactor biosynthesis; tetrahydrofolate biosynthesis; 2-amino-4-hydroxy-6-hydroxymethyl-7,8-dihydropteridine diphosphate from 7,8-dihydroneopterin triphosphate: step 4/4.</text>
</comment>
<evidence type="ECO:0000256" key="11">
    <source>
        <dbReference type="ARBA" id="ARBA00029766"/>
    </source>
</evidence>
<evidence type="ECO:0000313" key="15">
    <source>
        <dbReference type="Proteomes" id="UP000602381"/>
    </source>
</evidence>
<evidence type="ECO:0000259" key="13">
    <source>
        <dbReference type="Pfam" id="PF01288"/>
    </source>
</evidence>
<evidence type="ECO:0000256" key="7">
    <source>
        <dbReference type="ARBA" id="ARBA00022777"/>
    </source>
</evidence>
<evidence type="ECO:0000256" key="4">
    <source>
        <dbReference type="ARBA" id="ARBA00016218"/>
    </source>
</evidence>
<evidence type="ECO:0000256" key="9">
    <source>
        <dbReference type="ARBA" id="ARBA00022909"/>
    </source>
</evidence>
<keyword evidence="7" id="KW-0418">Kinase</keyword>
<keyword evidence="6" id="KW-0547">Nucleotide-binding</keyword>
<keyword evidence="8" id="KW-0067">ATP-binding</keyword>